<dbReference type="EMBL" id="JAYKXN010000005">
    <property type="protein sequence ID" value="KAK7285560.1"/>
    <property type="molecule type" value="Genomic_DNA"/>
</dbReference>
<evidence type="ECO:0000313" key="2">
    <source>
        <dbReference type="EMBL" id="KAK7285560.1"/>
    </source>
</evidence>
<feature type="compositionally biased region" description="Basic and acidic residues" evidence="1">
    <location>
        <begin position="227"/>
        <end position="239"/>
    </location>
</feature>
<dbReference type="PANTHER" id="PTHR36373">
    <property type="entry name" value="EXPRESSED PROTEIN"/>
    <property type="match status" value="1"/>
</dbReference>
<comment type="caution">
    <text evidence="2">The sequence shown here is derived from an EMBL/GenBank/DDBJ whole genome shotgun (WGS) entry which is preliminary data.</text>
</comment>
<reference evidence="2 3" key="1">
    <citation type="submission" date="2024-01" db="EMBL/GenBank/DDBJ databases">
        <title>The genomes of 5 underutilized Papilionoideae crops provide insights into root nodulation and disease resistance.</title>
        <authorList>
            <person name="Yuan L."/>
        </authorList>
    </citation>
    <scope>NUCLEOTIDE SEQUENCE [LARGE SCALE GENOMIC DNA]</scope>
    <source>
        <strain evidence="2">LY-2023</strain>
        <tissue evidence="2">Leaf</tissue>
    </source>
</reference>
<gene>
    <name evidence="2" type="ORF">RJT34_20335</name>
</gene>
<feature type="region of interest" description="Disordered" evidence="1">
    <location>
        <begin position="116"/>
        <end position="173"/>
    </location>
</feature>
<sequence length="250" mass="28056">MDPENIDWDNIDSTFIEDDAYENFEAPKWADLSASDDPLLVNDETWFCTTDCNHPKTAEDFLKPPTSITSKAKLLRFASFSEILPFRDRNRRENPSNVASSYVKASEKSRRLNCAGSFDEDSENKNPNFSAPNPNGRTNKLKKPLMRPKTSKGSSKEMNGSMECDAKSHRKSQLRSTFSAQNLLGGREILSQINGFYSELKRLAARKSSKKGINEKGPSPSPNNVSEEVKENQAHRERVPLLVVKGEGQP</sequence>
<keyword evidence="3" id="KW-1185">Reference proteome</keyword>
<feature type="compositionally biased region" description="Basic residues" evidence="1">
    <location>
        <begin position="139"/>
        <end position="150"/>
    </location>
</feature>
<dbReference type="Proteomes" id="UP001359559">
    <property type="component" value="Unassembled WGS sequence"/>
</dbReference>
<accession>A0AAN9P4V9</accession>
<feature type="compositionally biased region" description="Polar residues" evidence="1">
    <location>
        <begin position="125"/>
        <end position="138"/>
    </location>
</feature>
<proteinExistence type="predicted"/>
<feature type="region of interest" description="Disordered" evidence="1">
    <location>
        <begin position="206"/>
        <end position="250"/>
    </location>
</feature>
<dbReference type="AlphaFoldDB" id="A0AAN9P4V9"/>
<protein>
    <submittedName>
        <fullName evidence="2">Uncharacterized protein</fullName>
    </submittedName>
</protein>
<dbReference type="PANTHER" id="PTHR36373:SF2">
    <property type="entry name" value="TPX2 CENTRAL DOMAIN-CONTAINING PROTEIN"/>
    <property type="match status" value="1"/>
</dbReference>
<organism evidence="2 3">
    <name type="scientific">Clitoria ternatea</name>
    <name type="common">Butterfly pea</name>
    <dbReference type="NCBI Taxonomy" id="43366"/>
    <lineage>
        <taxon>Eukaryota</taxon>
        <taxon>Viridiplantae</taxon>
        <taxon>Streptophyta</taxon>
        <taxon>Embryophyta</taxon>
        <taxon>Tracheophyta</taxon>
        <taxon>Spermatophyta</taxon>
        <taxon>Magnoliopsida</taxon>
        <taxon>eudicotyledons</taxon>
        <taxon>Gunneridae</taxon>
        <taxon>Pentapetalae</taxon>
        <taxon>rosids</taxon>
        <taxon>fabids</taxon>
        <taxon>Fabales</taxon>
        <taxon>Fabaceae</taxon>
        <taxon>Papilionoideae</taxon>
        <taxon>50 kb inversion clade</taxon>
        <taxon>NPAAA clade</taxon>
        <taxon>indigoferoid/millettioid clade</taxon>
        <taxon>Phaseoleae</taxon>
        <taxon>Clitoria</taxon>
    </lineage>
</organism>
<evidence type="ECO:0000256" key="1">
    <source>
        <dbReference type="SAM" id="MobiDB-lite"/>
    </source>
</evidence>
<evidence type="ECO:0000313" key="3">
    <source>
        <dbReference type="Proteomes" id="UP001359559"/>
    </source>
</evidence>
<name>A0AAN9P4V9_CLITE</name>